<dbReference type="RefSeq" id="WP_175546035.1">
    <property type="nucleotide sequence ID" value="NZ_FQUU01000005.1"/>
</dbReference>
<name>A0A1M4Y3Y3_9BACT</name>
<accession>A0A1M4Y3Y3</accession>
<evidence type="ECO:0000313" key="1">
    <source>
        <dbReference type="EMBL" id="SHF00527.1"/>
    </source>
</evidence>
<organism evidence="1 2">
    <name type="scientific">Flavisolibacter ginsengisoli DSM 18119</name>
    <dbReference type="NCBI Taxonomy" id="1121884"/>
    <lineage>
        <taxon>Bacteria</taxon>
        <taxon>Pseudomonadati</taxon>
        <taxon>Bacteroidota</taxon>
        <taxon>Chitinophagia</taxon>
        <taxon>Chitinophagales</taxon>
        <taxon>Chitinophagaceae</taxon>
        <taxon>Flavisolibacter</taxon>
    </lineage>
</organism>
<dbReference type="EMBL" id="FQUU01000005">
    <property type="protein sequence ID" value="SHF00527.1"/>
    <property type="molecule type" value="Genomic_DNA"/>
</dbReference>
<reference evidence="1 2" key="1">
    <citation type="submission" date="2016-11" db="EMBL/GenBank/DDBJ databases">
        <authorList>
            <person name="Jaros S."/>
            <person name="Januszkiewicz K."/>
            <person name="Wedrychowicz H."/>
        </authorList>
    </citation>
    <scope>NUCLEOTIDE SEQUENCE [LARGE SCALE GENOMIC DNA]</scope>
    <source>
        <strain evidence="1 2">DSM 18119</strain>
    </source>
</reference>
<evidence type="ECO:0000313" key="2">
    <source>
        <dbReference type="Proteomes" id="UP000184048"/>
    </source>
</evidence>
<dbReference type="Proteomes" id="UP000184048">
    <property type="component" value="Unassembled WGS sequence"/>
</dbReference>
<gene>
    <name evidence="1" type="ORF">SAMN02745131_01589</name>
</gene>
<dbReference type="AlphaFoldDB" id="A0A1M4Y3Y3"/>
<protein>
    <submittedName>
        <fullName evidence="1">Uncharacterized protein</fullName>
    </submittedName>
</protein>
<sequence>MNFDFISLERKELNCEECGWSGKGYETEKGFEYLPRAIEIYCPICGNFFGEVLQEEE</sequence>
<proteinExistence type="predicted"/>
<keyword evidence="2" id="KW-1185">Reference proteome</keyword>